<dbReference type="RefSeq" id="WP_285436360.1">
    <property type="nucleotide sequence ID" value="NZ_JASJUS010000037.1"/>
</dbReference>
<evidence type="ECO:0000313" key="2">
    <source>
        <dbReference type="EMBL" id="MDL2080752.1"/>
    </source>
</evidence>
<proteinExistence type="predicted"/>
<dbReference type="PROSITE" id="PS50231">
    <property type="entry name" value="RICIN_B_LECTIN"/>
    <property type="match status" value="1"/>
</dbReference>
<gene>
    <name evidence="2" type="ORF">QNN03_30330</name>
</gene>
<dbReference type="Gene3D" id="2.80.10.50">
    <property type="match status" value="2"/>
</dbReference>
<accession>A0ABT7J7B1</accession>
<dbReference type="CDD" id="cd00161">
    <property type="entry name" value="beta-trefoil_Ricin-like"/>
    <property type="match status" value="1"/>
</dbReference>
<dbReference type="InterPro" id="IPR000772">
    <property type="entry name" value="Ricin_B_lectin"/>
</dbReference>
<organism evidence="2 3">
    <name type="scientific">Streptomyces fuscus</name>
    <dbReference type="NCBI Taxonomy" id="3048495"/>
    <lineage>
        <taxon>Bacteria</taxon>
        <taxon>Bacillati</taxon>
        <taxon>Actinomycetota</taxon>
        <taxon>Actinomycetes</taxon>
        <taxon>Kitasatosporales</taxon>
        <taxon>Streptomycetaceae</taxon>
        <taxon>Streptomyces</taxon>
    </lineage>
</organism>
<dbReference type="SUPFAM" id="SSF50370">
    <property type="entry name" value="Ricin B-like lectins"/>
    <property type="match status" value="1"/>
</dbReference>
<protein>
    <submittedName>
        <fullName evidence="2">RICIN domain-containing protein</fullName>
    </submittedName>
</protein>
<reference evidence="2 3" key="1">
    <citation type="submission" date="2023-05" db="EMBL/GenBank/DDBJ databases">
        <title>Streptomyces fuscus sp. nov., a brown-black pigment producing actinomyces isolated from dry sand of Sea duck farm.</title>
        <authorList>
            <person name="Xie J."/>
            <person name="Shen N."/>
        </authorList>
    </citation>
    <scope>NUCLEOTIDE SEQUENCE [LARGE SCALE GENOMIC DNA]</scope>
    <source>
        <strain evidence="2 3">GXMU-J15</strain>
    </source>
</reference>
<dbReference type="EMBL" id="JASJUS010000037">
    <property type="protein sequence ID" value="MDL2080752.1"/>
    <property type="molecule type" value="Genomic_DNA"/>
</dbReference>
<evidence type="ECO:0000313" key="3">
    <source>
        <dbReference type="Proteomes" id="UP001241926"/>
    </source>
</evidence>
<sequence>MGLADRGSTVNGTALILWDCHLNPDQRWQFQRLGNGAYAWVNGPSRKCVGLANKGSTANGTPLVLWDCHLNPDQRWRLDARPYVYGLTEVGNI</sequence>
<dbReference type="Pfam" id="PF14200">
    <property type="entry name" value="RicinB_lectin_2"/>
    <property type="match status" value="1"/>
</dbReference>
<keyword evidence="3" id="KW-1185">Reference proteome</keyword>
<evidence type="ECO:0000259" key="1">
    <source>
        <dbReference type="Pfam" id="PF14200"/>
    </source>
</evidence>
<dbReference type="Proteomes" id="UP001241926">
    <property type="component" value="Unassembled WGS sequence"/>
</dbReference>
<dbReference type="InterPro" id="IPR035992">
    <property type="entry name" value="Ricin_B-like_lectins"/>
</dbReference>
<comment type="caution">
    <text evidence="2">The sequence shown here is derived from an EMBL/GenBank/DDBJ whole genome shotgun (WGS) entry which is preliminary data.</text>
</comment>
<name>A0ABT7J7B1_9ACTN</name>
<feature type="domain" description="Ricin B lectin" evidence="1">
    <location>
        <begin position="5"/>
        <end position="66"/>
    </location>
</feature>